<reference evidence="3 4" key="1">
    <citation type="journal article" date="2023" name="G3 (Bethesda)">
        <title>A haplotype-resolved chromosome-scale genome for Quercus rubra L. provides insights into the genetics of adaptive traits for red oak species.</title>
        <authorList>
            <person name="Kapoor B."/>
            <person name="Jenkins J."/>
            <person name="Schmutz J."/>
            <person name="Zhebentyayeva T."/>
            <person name="Kuelheim C."/>
            <person name="Coggeshall M."/>
            <person name="Heim C."/>
            <person name="Lasky J.R."/>
            <person name="Leites L."/>
            <person name="Islam-Faridi N."/>
            <person name="Romero-Severson J."/>
            <person name="DeLeo V.L."/>
            <person name="Lucas S.M."/>
            <person name="Lazic D."/>
            <person name="Gailing O."/>
            <person name="Carlson J."/>
            <person name="Staton M."/>
        </authorList>
    </citation>
    <scope>NUCLEOTIDE SEQUENCE [LARGE SCALE GENOMIC DNA]</scope>
    <source>
        <strain evidence="3">Pseudo-F2</strain>
    </source>
</reference>
<evidence type="ECO:0000313" key="3">
    <source>
        <dbReference type="EMBL" id="KAK4605692.1"/>
    </source>
</evidence>
<name>A0AAN7G2P8_QUERU</name>
<dbReference type="SUPFAM" id="SSF47162">
    <property type="entry name" value="Apolipoprotein"/>
    <property type="match status" value="1"/>
</dbReference>
<proteinExistence type="predicted"/>
<evidence type="ECO:0000313" key="2">
    <source>
        <dbReference type="EMBL" id="KAK4605691.1"/>
    </source>
</evidence>
<organism evidence="3 4">
    <name type="scientific">Quercus rubra</name>
    <name type="common">Northern red oak</name>
    <name type="synonym">Quercus borealis</name>
    <dbReference type="NCBI Taxonomy" id="3512"/>
    <lineage>
        <taxon>Eukaryota</taxon>
        <taxon>Viridiplantae</taxon>
        <taxon>Streptophyta</taxon>
        <taxon>Embryophyta</taxon>
        <taxon>Tracheophyta</taxon>
        <taxon>Spermatophyta</taxon>
        <taxon>Magnoliopsida</taxon>
        <taxon>eudicotyledons</taxon>
        <taxon>Gunneridae</taxon>
        <taxon>Pentapetalae</taxon>
        <taxon>rosids</taxon>
        <taxon>fabids</taxon>
        <taxon>Fagales</taxon>
        <taxon>Fagaceae</taxon>
        <taxon>Quercus</taxon>
    </lineage>
</organism>
<feature type="compositionally biased region" description="Basic and acidic residues" evidence="1">
    <location>
        <begin position="61"/>
        <end position="73"/>
    </location>
</feature>
<accession>A0AAN7G2P8</accession>
<dbReference type="EMBL" id="JAXUIC010000001">
    <property type="protein sequence ID" value="KAK4605692.1"/>
    <property type="molecule type" value="Genomic_DNA"/>
</dbReference>
<comment type="caution">
    <text evidence="3">The sequence shown here is derived from an EMBL/GenBank/DDBJ whole genome shotgun (WGS) entry which is preliminary data.</text>
</comment>
<gene>
    <name evidence="2" type="ORF">RGQ29_000126</name>
    <name evidence="3" type="ORF">RGQ29_000127</name>
</gene>
<evidence type="ECO:0000313" key="4">
    <source>
        <dbReference type="Proteomes" id="UP001324115"/>
    </source>
</evidence>
<feature type="compositionally biased region" description="Polar residues" evidence="1">
    <location>
        <begin position="40"/>
        <end position="51"/>
    </location>
</feature>
<dbReference type="PANTHER" id="PTHR47372:SF32">
    <property type="entry name" value="EMBRYOGENESIS ABUNDANT PROTEIN FAMILY PROTEIN, PUTATIVE-RELATED"/>
    <property type="match status" value="1"/>
</dbReference>
<dbReference type="Gene3D" id="1.20.120.20">
    <property type="entry name" value="Apolipoprotein"/>
    <property type="match status" value="1"/>
</dbReference>
<keyword evidence="4" id="KW-1185">Reference proteome</keyword>
<dbReference type="AlphaFoldDB" id="A0AAN7G2P8"/>
<sequence>MASLTLIISFPKFGHAGSAIVRRSTWNPRLFAACTPRRIQASSNPEASSPATDALKQGANDAKKTGETVKDKAYSTAEHVSQNTKDMAGKMSATAQDATEKVKQTAQEAWGSAKDTAQKAKDNVLGKTEESKESIKESAEAVKNSMNTKN</sequence>
<dbReference type="PANTHER" id="PTHR47372">
    <property type="entry name" value="DAUER UP-REGULATED-RELATED"/>
    <property type="match status" value="1"/>
</dbReference>
<feature type="compositionally biased region" description="Basic and acidic residues" evidence="1">
    <location>
        <begin position="116"/>
        <end position="140"/>
    </location>
</feature>
<evidence type="ECO:0000256" key="1">
    <source>
        <dbReference type="SAM" id="MobiDB-lite"/>
    </source>
</evidence>
<protein>
    <recommendedName>
        <fullName evidence="5">Late embryogenesis abundant protein</fullName>
    </recommendedName>
</protein>
<dbReference type="EMBL" id="JAXUIC010000001">
    <property type="protein sequence ID" value="KAK4605691.1"/>
    <property type="molecule type" value="Genomic_DNA"/>
</dbReference>
<dbReference type="Proteomes" id="UP001324115">
    <property type="component" value="Unassembled WGS sequence"/>
</dbReference>
<feature type="region of interest" description="Disordered" evidence="1">
    <location>
        <begin position="37"/>
        <end position="150"/>
    </location>
</feature>
<evidence type="ECO:0008006" key="5">
    <source>
        <dbReference type="Google" id="ProtNLM"/>
    </source>
</evidence>